<dbReference type="Pfam" id="PF04572">
    <property type="entry name" value="Gb3_synth"/>
    <property type="match status" value="1"/>
</dbReference>
<reference evidence="5" key="3">
    <citation type="submission" date="2020-12" db="UniProtKB">
        <authorList>
            <consortium name="EnsemblPlants"/>
        </authorList>
    </citation>
    <scope>IDENTIFICATION</scope>
</reference>
<feature type="domain" description="Alpha 1,4-glycosyltransferase" evidence="3">
    <location>
        <begin position="745"/>
        <end position="876"/>
    </location>
</feature>
<feature type="region of interest" description="Disordered" evidence="1">
    <location>
        <begin position="112"/>
        <end position="150"/>
    </location>
</feature>
<dbReference type="OrthoDB" id="409543at2759"/>
<evidence type="ECO:0000313" key="6">
    <source>
        <dbReference type="Proteomes" id="UP000006727"/>
    </source>
</evidence>
<dbReference type="PaxDb" id="3218-PP1S375_1V6.1"/>
<dbReference type="InterPro" id="IPR044789">
    <property type="entry name" value="Put_A1-4-GlycosylTfrase_plant"/>
</dbReference>
<proteinExistence type="predicted"/>
<feature type="compositionally biased region" description="Basic and acidic residues" evidence="1">
    <location>
        <begin position="184"/>
        <end position="196"/>
    </location>
</feature>
<dbReference type="EnsemblPlants" id="Pp3c16_9070V3.1">
    <property type="protein sequence ID" value="Pp3c16_9070V3.1"/>
    <property type="gene ID" value="Pp3c16_9070"/>
</dbReference>
<dbReference type="SUPFAM" id="SSF53448">
    <property type="entry name" value="Nucleotide-diphospho-sugar transferases"/>
    <property type="match status" value="1"/>
</dbReference>
<dbReference type="Gramene" id="Pp3c16_9070V3.1">
    <property type="protein sequence ID" value="Pp3c16_9070V3.1"/>
    <property type="gene ID" value="Pp3c16_9070"/>
</dbReference>
<evidence type="ECO:0000259" key="3">
    <source>
        <dbReference type="Pfam" id="PF04572"/>
    </source>
</evidence>
<reference evidence="4 6" key="1">
    <citation type="journal article" date="2008" name="Science">
        <title>The Physcomitrella genome reveals evolutionary insights into the conquest of land by plants.</title>
        <authorList>
            <person name="Rensing S."/>
            <person name="Lang D."/>
            <person name="Zimmer A."/>
            <person name="Terry A."/>
            <person name="Salamov A."/>
            <person name="Shapiro H."/>
            <person name="Nishiyama T."/>
            <person name="Perroud P.-F."/>
            <person name="Lindquist E."/>
            <person name="Kamisugi Y."/>
            <person name="Tanahashi T."/>
            <person name="Sakakibara K."/>
            <person name="Fujita T."/>
            <person name="Oishi K."/>
            <person name="Shin-I T."/>
            <person name="Kuroki Y."/>
            <person name="Toyoda A."/>
            <person name="Suzuki Y."/>
            <person name="Hashimoto A."/>
            <person name="Yamaguchi K."/>
            <person name="Sugano A."/>
            <person name="Kohara Y."/>
            <person name="Fujiyama A."/>
            <person name="Anterola A."/>
            <person name="Aoki S."/>
            <person name="Ashton N."/>
            <person name="Barbazuk W.B."/>
            <person name="Barker E."/>
            <person name="Bennetzen J."/>
            <person name="Bezanilla M."/>
            <person name="Blankenship R."/>
            <person name="Cho S.H."/>
            <person name="Dutcher S."/>
            <person name="Estelle M."/>
            <person name="Fawcett J.A."/>
            <person name="Gundlach H."/>
            <person name="Hanada K."/>
            <person name="Heyl A."/>
            <person name="Hicks K.A."/>
            <person name="Hugh J."/>
            <person name="Lohr M."/>
            <person name="Mayer K."/>
            <person name="Melkozernov A."/>
            <person name="Murata T."/>
            <person name="Nelson D."/>
            <person name="Pils B."/>
            <person name="Prigge M."/>
            <person name="Reiss B."/>
            <person name="Renner T."/>
            <person name="Rombauts S."/>
            <person name="Rushton P."/>
            <person name="Sanderfoot A."/>
            <person name="Schween G."/>
            <person name="Shiu S.-H."/>
            <person name="Stueber K."/>
            <person name="Theodoulou F.L."/>
            <person name="Tu H."/>
            <person name="Van de Peer Y."/>
            <person name="Verrier P.J."/>
            <person name="Waters E."/>
            <person name="Wood A."/>
            <person name="Yang L."/>
            <person name="Cove D."/>
            <person name="Cuming A."/>
            <person name="Hasebe M."/>
            <person name="Lucas S."/>
            <person name="Mishler D.B."/>
            <person name="Reski R."/>
            <person name="Grigoriev I."/>
            <person name="Quatrano R.S."/>
            <person name="Boore J.L."/>
        </authorList>
    </citation>
    <scope>NUCLEOTIDE SEQUENCE [LARGE SCALE GENOMIC DNA]</scope>
    <source>
        <strain evidence="5 6">cv. Gransden 2004</strain>
    </source>
</reference>
<keyword evidence="2" id="KW-0812">Transmembrane</keyword>
<dbReference type="GeneID" id="112293558"/>
<dbReference type="Gramene" id="Pp3c16_9070V3.2">
    <property type="protein sequence ID" value="Pp3c16_9070V3.2"/>
    <property type="gene ID" value="Pp3c16_9070"/>
</dbReference>
<feature type="region of interest" description="Disordered" evidence="1">
    <location>
        <begin position="424"/>
        <end position="444"/>
    </location>
</feature>
<keyword evidence="2" id="KW-0472">Membrane</keyword>
<dbReference type="RefSeq" id="XP_024398887.1">
    <property type="nucleotide sequence ID" value="XM_024543119.2"/>
</dbReference>
<feature type="region of interest" description="Disordered" evidence="1">
    <location>
        <begin position="178"/>
        <end position="210"/>
    </location>
</feature>
<feature type="compositionally biased region" description="Acidic residues" evidence="1">
    <location>
        <begin position="120"/>
        <end position="148"/>
    </location>
</feature>
<dbReference type="EnsemblPlants" id="Pp3c16_9070V3.2">
    <property type="protein sequence ID" value="Pp3c16_9070V3.2"/>
    <property type="gene ID" value="Pp3c16_9070"/>
</dbReference>
<dbReference type="Pfam" id="PF04488">
    <property type="entry name" value="Gly_transf_sug"/>
    <property type="match status" value="1"/>
</dbReference>
<accession>A0A2K1J7U3</accession>
<evidence type="ECO:0000313" key="4">
    <source>
        <dbReference type="EMBL" id="PNR37594.1"/>
    </source>
</evidence>
<dbReference type="InterPro" id="IPR007652">
    <property type="entry name" value="A1-4-GlycosylTfrase_dom"/>
</dbReference>
<evidence type="ECO:0000313" key="5">
    <source>
        <dbReference type="EnsemblPlants" id="Pp3c16_9070V3.1"/>
    </source>
</evidence>
<dbReference type="STRING" id="3218.A0A2K1J7U3"/>
<dbReference type="EMBL" id="ABEU02000016">
    <property type="protein sequence ID" value="PNR37594.1"/>
    <property type="molecule type" value="Genomic_DNA"/>
</dbReference>
<dbReference type="InterPro" id="IPR007577">
    <property type="entry name" value="GlycoTrfase_DXD_sugar-bd_CS"/>
</dbReference>
<reference evidence="4 6" key="2">
    <citation type="journal article" date="2018" name="Plant J.">
        <title>The Physcomitrella patens chromosome-scale assembly reveals moss genome structure and evolution.</title>
        <authorList>
            <person name="Lang D."/>
            <person name="Ullrich K.K."/>
            <person name="Murat F."/>
            <person name="Fuchs J."/>
            <person name="Jenkins J."/>
            <person name="Haas F.B."/>
            <person name="Piednoel M."/>
            <person name="Gundlach H."/>
            <person name="Van Bel M."/>
            <person name="Meyberg R."/>
            <person name="Vives C."/>
            <person name="Morata J."/>
            <person name="Symeonidi A."/>
            <person name="Hiss M."/>
            <person name="Muchero W."/>
            <person name="Kamisugi Y."/>
            <person name="Saleh O."/>
            <person name="Blanc G."/>
            <person name="Decker E.L."/>
            <person name="van Gessel N."/>
            <person name="Grimwood J."/>
            <person name="Hayes R.D."/>
            <person name="Graham S.W."/>
            <person name="Gunter L.E."/>
            <person name="McDaniel S.F."/>
            <person name="Hoernstein S.N.W."/>
            <person name="Larsson A."/>
            <person name="Li F.W."/>
            <person name="Perroud P.F."/>
            <person name="Phillips J."/>
            <person name="Ranjan P."/>
            <person name="Rokshar D.S."/>
            <person name="Rothfels C.J."/>
            <person name="Schneider L."/>
            <person name="Shu S."/>
            <person name="Stevenson D.W."/>
            <person name="Thummler F."/>
            <person name="Tillich M."/>
            <person name="Villarreal Aguilar J.C."/>
            <person name="Widiez T."/>
            <person name="Wong G.K."/>
            <person name="Wymore A."/>
            <person name="Zhang Y."/>
            <person name="Zimmer A.D."/>
            <person name="Quatrano R.S."/>
            <person name="Mayer K.F.X."/>
            <person name="Goodstein D."/>
            <person name="Casacuberta J.M."/>
            <person name="Vandepoele K."/>
            <person name="Reski R."/>
            <person name="Cuming A.C."/>
            <person name="Tuskan G.A."/>
            <person name="Maumus F."/>
            <person name="Salse J."/>
            <person name="Schmutz J."/>
            <person name="Rensing S.A."/>
        </authorList>
    </citation>
    <scope>NUCLEOTIDE SEQUENCE [LARGE SCALE GENOMIC DNA]</scope>
    <source>
        <strain evidence="5 6">cv. Gransden 2004</strain>
    </source>
</reference>
<keyword evidence="2" id="KW-1133">Transmembrane helix</keyword>
<dbReference type="Gene3D" id="3.90.550.20">
    <property type="match status" value="1"/>
</dbReference>
<feature type="compositionally biased region" description="Polar residues" evidence="1">
    <location>
        <begin position="429"/>
        <end position="444"/>
    </location>
</feature>
<dbReference type="AlphaFoldDB" id="A0A2K1J7U3"/>
<feature type="region of interest" description="Disordered" evidence="1">
    <location>
        <begin position="521"/>
        <end position="546"/>
    </location>
</feature>
<dbReference type="Proteomes" id="UP000006727">
    <property type="component" value="Chromosome 16"/>
</dbReference>
<name>A0A2K1J7U3_PHYPA</name>
<feature type="transmembrane region" description="Helical" evidence="2">
    <location>
        <begin position="35"/>
        <end position="57"/>
    </location>
</feature>
<organism evidence="4">
    <name type="scientific">Physcomitrium patens</name>
    <name type="common">Spreading-leaved earth moss</name>
    <name type="synonym">Physcomitrella patens</name>
    <dbReference type="NCBI Taxonomy" id="3218"/>
    <lineage>
        <taxon>Eukaryota</taxon>
        <taxon>Viridiplantae</taxon>
        <taxon>Streptophyta</taxon>
        <taxon>Embryophyta</taxon>
        <taxon>Bryophyta</taxon>
        <taxon>Bryophytina</taxon>
        <taxon>Bryopsida</taxon>
        <taxon>Funariidae</taxon>
        <taxon>Funariales</taxon>
        <taxon>Funariaceae</taxon>
        <taxon>Physcomitrium</taxon>
    </lineage>
</organism>
<dbReference type="PANTHER" id="PTHR47213">
    <property type="entry name" value="OS07G0567300 PROTEIN"/>
    <property type="match status" value="1"/>
</dbReference>
<sequence length="877" mass="97723">MPRPRRLGSSSSLNRSLSRLSSSTSFSSRQSNSRIYLFLIAGGLLLFSSVAFLQIYLLRAPQGSKLSPLENGKSDESIGAEQAWWKEDTSVRNSVNLDVRTNKVRAGDKDKVGRKMGIGEGEEGENSDEDMEVEEEMGDEGDEDEDVDQDRFDIDLDDRVLEDETEDLDDTHLEVLAEMSNEDSAERDTDEIDTRRKSGHTAVDNPVSSAAINRGIERVASVKSPDGTLVNMEKGISVFKDKDEGNRGGHDSKRDDKTAKASAIPDWVLDSNLDNRQRGRVDIFEEGSHRDPVKDLEKKKRSFLWDHTVGVRKKPSVGTEGTKDLTGIFKPGENVTSKHPVAAGDDGAAKVAVLQLMGFKEVVQNWKERFNSDDELIDDNVQQRLEGVREIEDALLLNGDGTPDHKPIPSKKFGVILKKGRGAFDPMNPANNPMLQDPDTTPGTWMTKSDKQMLRAMRGYHLRSRGQQPKVLLRGSVSEIVTTAVSEVDTQALAVNVLSGSKEEKGGNSEAVPAEMRDLRDSGKINSAGEDVGEGRNRIAESSHSNATVSVFDTPAIESKSLETSSQSKGDDKQWVSHAGIKSSQSSSMIETFLGQESCSLNVFMAWTTSAWGFTARHERVLESLFRFHRNACVVIFSESFELDHFKSFIKEGYKVIVVRPNLHELLADTPSDAFAAILPKWREKPLFYLHYTELLRLAALYKFGGVYLDMDVIVLRALDSLHNTVGTELTSNGELRLNGAILVFDKSSLYLKKCMEEFTNTYNETLIQWNGADLLTRVANSTVLENGSTWRQFPDLLNVQGPFSFFPLDSSRISKFFAAPEDSIQKQRQMKLLTRIYEEAYTVHLWNSLTSNLVPEINSLVEIILSRSCLRCKDAV</sequence>
<dbReference type="PANTHER" id="PTHR47213:SF1">
    <property type="entry name" value="OS07G0567300 PROTEIN"/>
    <property type="match status" value="1"/>
</dbReference>
<feature type="region of interest" description="Disordered" evidence="1">
    <location>
        <begin position="223"/>
        <end position="260"/>
    </location>
</feature>
<feature type="compositionally biased region" description="Basic and acidic residues" evidence="1">
    <location>
        <begin position="239"/>
        <end position="259"/>
    </location>
</feature>
<keyword evidence="6" id="KW-1185">Reference proteome</keyword>
<protein>
    <recommendedName>
        <fullName evidence="3">Alpha 1,4-glycosyltransferase domain-containing protein</fullName>
    </recommendedName>
</protein>
<dbReference type="InterPro" id="IPR029044">
    <property type="entry name" value="Nucleotide-diphossugar_trans"/>
</dbReference>
<evidence type="ECO:0000256" key="2">
    <source>
        <dbReference type="SAM" id="Phobius"/>
    </source>
</evidence>
<gene>
    <name evidence="5" type="primary">LOC112293558</name>
    <name evidence="4" type="ORF">PHYPA_020703</name>
</gene>
<evidence type="ECO:0000256" key="1">
    <source>
        <dbReference type="SAM" id="MobiDB-lite"/>
    </source>
</evidence>